<evidence type="ECO:0000256" key="6">
    <source>
        <dbReference type="ARBA" id="ARBA00022723"/>
    </source>
</evidence>
<comment type="subunit">
    <text evidence="15">Homohexamer.</text>
</comment>
<dbReference type="GO" id="GO:0051301">
    <property type="term" value="P:cell division"/>
    <property type="evidence" value="ECO:0007669"/>
    <property type="project" value="UniProtKB-KW"/>
</dbReference>
<keyword evidence="5 15" id="KW-0812">Transmembrane</keyword>
<dbReference type="FunFam" id="3.40.50.300:FF:000001">
    <property type="entry name" value="ATP-dependent zinc metalloprotease FtsH"/>
    <property type="match status" value="1"/>
</dbReference>
<evidence type="ECO:0000256" key="13">
    <source>
        <dbReference type="ARBA" id="ARBA00023136"/>
    </source>
</evidence>
<comment type="cofactor">
    <cofactor evidence="15">
        <name>Zn(2+)</name>
        <dbReference type="ChEBI" id="CHEBI:29105"/>
    </cofactor>
    <text evidence="15">Binds 1 zinc ion per subunit.</text>
</comment>
<dbReference type="AlphaFoldDB" id="A0A1F5P338"/>
<dbReference type="GO" id="GO:0030163">
    <property type="term" value="P:protein catabolic process"/>
    <property type="evidence" value="ECO:0007669"/>
    <property type="project" value="UniProtKB-UniRule"/>
</dbReference>
<keyword evidence="18" id="KW-0132">Cell division</keyword>
<evidence type="ECO:0000313" key="19">
    <source>
        <dbReference type="Proteomes" id="UP000176339"/>
    </source>
</evidence>
<evidence type="ECO:0000256" key="4">
    <source>
        <dbReference type="ARBA" id="ARBA00022670"/>
    </source>
</evidence>
<feature type="binding site" evidence="15">
    <location>
        <position position="501"/>
    </location>
    <ligand>
        <name>Zn(2+)</name>
        <dbReference type="ChEBI" id="CHEBI:29105"/>
        <note>catalytic</note>
    </ligand>
</feature>
<evidence type="ECO:0000259" key="17">
    <source>
        <dbReference type="SMART" id="SM00382"/>
    </source>
</evidence>
<dbReference type="Pfam" id="PF06480">
    <property type="entry name" value="FtsH_ext"/>
    <property type="match status" value="1"/>
</dbReference>
<evidence type="ECO:0000256" key="3">
    <source>
        <dbReference type="ARBA" id="ARBA00022475"/>
    </source>
</evidence>
<feature type="active site" evidence="15">
    <location>
        <position position="426"/>
    </location>
</feature>
<dbReference type="SUPFAM" id="SSF52540">
    <property type="entry name" value="P-loop containing nucleoside triphosphate hydrolases"/>
    <property type="match status" value="1"/>
</dbReference>
<dbReference type="Proteomes" id="UP000176339">
    <property type="component" value="Unassembled WGS sequence"/>
</dbReference>
<evidence type="ECO:0000256" key="12">
    <source>
        <dbReference type="ARBA" id="ARBA00023049"/>
    </source>
</evidence>
<keyword evidence="10 15" id="KW-0067">ATP-binding</keyword>
<dbReference type="GO" id="GO:0008270">
    <property type="term" value="F:zinc ion binding"/>
    <property type="evidence" value="ECO:0007669"/>
    <property type="project" value="UniProtKB-UniRule"/>
</dbReference>
<comment type="function">
    <text evidence="15">Acts as a processive, ATP-dependent zinc metallopeptidase for both cytoplasmic and membrane proteins. Plays a role in the quality control of integral membrane proteins.</text>
</comment>
<keyword evidence="6 15" id="KW-0479">Metal-binding</keyword>
<dbReference type="EMBL" id="MFEN01000019">
    <property type="protein sequence ID" value="OGE84288.1"/>
    <property type="molecule type" value="Genomic_DNA"/>
</dbReference>
<dbReference type="InterPro" id="IPR037219">
    <property type="entry name" value="Peptidase_M41-like"/>
</dbReference>
<evidence type="ECO:0000256" key="5">
    <source>
        <dbReference type="ARBA" id="ARBA00022692"/>
    </source>
</evidence>
<dbReference type="SMART" id="SM00382">
    <property type="entry name" value="AAA"/>
    <property type="match status" value="1"/>
</dbReference>
<dbReference type="Pfam" id="PF17862">
    <property type="entry name" value="AAA_lid_3"/>
    <property type="match status" value="1"/>
</dbReference>
<evidence type="ECO:0000256" key="10">
    <source>
        <dbReference type="ARBA" id="ARBA00022840"/>
    </source>
</evidence>
<dbReference type="InterPro" id="IPR000642">
    <property type="entry name" value="Peptidase_M41"/>
</dbReference>
<evidence type="ECO:0000256" key="1">
    <source>
        <dbReference type="ARBA" id="ARBA00004370"/>
    </source>
</evidence>
<gene>
    <name evidence="15" type="primary">ftsH</name>
    <name evidence="18" type="ORF">A2846_01985</name>
</gene>
<feature type="transmembrane region" description="Helical" evidence="15">
    <location>
        <begin position="109"/>
        <end position="130"/>
    </location>
</feature>
<evidence type="ECO:0000256" key="15">
    <source>
        <dbReference type="HAMAP-Rule" id="MF_01458"/>
    </source>
</evidence>
<evidence type="ECO:0000256" key="8">
    <source>
        <dbReference type="ARBA" id="ARBA00022801"/>
    </source>
</evidence>
<feature type="binding site" evidence="15">
    <location>
        <position position="425"/>
    </location>
    <ligand>
        <name>Zn(2+)</name>
        <dbReference type="ChEBI" id="CHEBI:29105"/>
        <note>catalytic</note>
    </ligand>
</feature>
<dbReference type="NCBIfam" id="TIGR01241">
    <property type="entry name" value="FtsH_fam"/>
    <property type="match status" value="1"/>
</dbReference>
<dbReference type="InterPro" id="IPR003593">
    <property type="entry name" value="AAA+_ATPase"/>
</dbReference>
<dbReference type="Gene3D" id="1.10.8.60">
    <property type="match status" value="1"/>
</dbReference>
<dbReference type="InterPro" id="IPR003960">
    <property type="entry name" value="ATPase_AAA_CS"/>
</dbReference>
<keyword evidence="4 15" id="KW-0645">Protease</keyword>
<dbReference type="Pfam" id="PF00004">
    <property type="entry name" value="AAA"/>
    <property type="match status" value="1"/>
</dbReference>
<dbReference type="GO" id="GO:0006508">
    <property type="term" value="P:proteolysis"/>
    <property type="evidence" value="ECO:0007669"/>
    <property type="project" value="UniProtKB-KW"/>
</dbReference>
<dbReference type="Gene3D" id="3.40.50.300">
    <property type="entry name" value="P-loop containing nucleotide triphosphate hydrolases"/>
    <property type="match status" value="1"/>
</dbReference>
<dbReference type="FunFam" id="1.10.8.60:FF:000001">
    <property type="entry name" value="ATP-dependent zinc metalloprotease FtsH"/>
    <property type="match status" value="1"/>
</dbReference>
<comment type="similarity">
    <text evidence="14 15">In the central section; belongs to the AAA ATPase family.</text>
</comment>
<proteinExistence type="inferred from homology"/>
<keyword evidence="8 15" id="KW-0378">Hydrolase</keyword>
<dbReference type="GO" id="GO:0005524">
    <property type="term" value="F:ATP binding"/>
    <property type="evidence" value="ECO:0007669"/>
    <property type="project" value="UniProtKB-UniRule"/>
</dbReference>
<dbReference type="GO" id="GO:0004176">
    <property type="term" value="F:ATP-dependent peptidase activity"/>
    <property type="evidence" value="ECO:0007669"/>
    <property type="project" value="InterPro"/>
</dbReference>
<dbReference type="EC" id="3.4.24.-" evidence="15"/>
<protein>
    <recommendedName>
        <fullName evidence="15">ATP-dependent zinc metalloprotease FtsH</fullName>
        <ecNumber evidence="15">3.4.24.-</ecNumber>
    </recommendedName>
</protein>
<evidence type="ECO:0000256" key="9">
    <source>
        <dbReference type="ARBA" id="ARBA00022833"/>
    </source>
</evidence>
<comment type="similarity">
    <text evidence="16">Belongs to the AAA ATPase family.</text>
</comment>
<dbReference type="InterPro" id="IPR041569">
    <property type="entry name" value="AAA_lid_3"/>
</dbReference>
<feature type="binding site" evidence="15">
    <location>
        <position position="429"/>
    </location>
    <ligand>
        <name>Zn(2+)</name>
        <dbReference type="ChEBI" id="CHEBI:29105"/>
        <note>catalytic</note>
    </ligand>
</feature>
<evidence type="ECO:0000256" key="14">
    <source>
        <dbReference type="ARBA" id="ARBA00061570"/>
    </source>
</evidence>
<evidence type="ECO:0000256" key="16">
    <source>
        <dbReference type="RuleBase" id="RU003651"/>
    </source>
</evidence>
<organism evidence="18 19">
    <name type="scientific">Candidatus Doudnabacteria bacterium RIFCSPHIGHO2_01_FULL_49_9</name>
    <dbReference type="NCBI Taxonomy" id="1817827"/>
    <lineage>
        <taxon>Bacteria</taxon>
        <taxon>Candidatus Doudnaibacteriota</taxon>
    </lineage>
</organism>
<keyword evidence="9 15" id="KW-0862">Zinc</keyword>
<evidence type="ECO:0000313" key="18">
    <source>
        <dbReference type="EMBL" id="OGE84288.1"/>
    </source>
</evidence>
<keyword evidence="18" id="KW-0131">Cell cycle</keyword>
<dbReference type="Gene3D" id="1.20.58.760">
    <property type="entry name" value="Peptidase M41"/>
    <property type="match status" value="1"/>
</dbReference>
<comment type="similarity">
    <text evidence="2 15">In the C-terminal section; belongs to the peptidase M41 family.</text>
</comment>
<dbReference type="InterPro" id="IPR027417">
    <property type="entry name" value="P-loop_NTPase"/>
</dbReference>
<evidence type="ECO:0000256" key="11">
    <source>
        <dbReference type="ARBA" id="ARBA00022989"/>
    </source>
</evidence>
<dbReference type="InterPro" id="IPR005936">
    <property type="entry name" value="FtsH"/>
</dbReference>
<evidence type="ECO:0000256" key="2">
    <source>
        <dbReference type="ARBA" id="ARBA00010044"/>
    </source>
</evidence>
<feature type="domain" description="AAA+ ATPase" evidence="17">
    <location>
        <begin position="195"/>
        <end position="334"/>
    </location>
</feature>
<dbReference type="SUPFAM" id="SSF140990">
    <property type="entry name" value="FtsH protease domain-like"/>
    <property type="match status" value="1"/>
</dbReference>
<sequence length="630" mass="69066">MKRFLKNLAIAVFIFLILAGLFSMSGSEERGATEVPLSKVAEQVNAGQVKRIEVQENSLLVFLNDDSREIALKEAQSDVTESLGRFNVSPEAIARVEIEVKGTSAGTFILSNILPFLLPFLLIGGFIYFLMRQVSGTNNRAMSFGQSQARLSDGATQKKVTFSDVAGVAEAKEELKEVVEFLRYPQKFLNIGARIPKGVLLLGPPGCGKTLLARAVAGEANVPFFHMSGSEFVEMFVGVGAARTRDLFRRAKKNSPCIVFIDEIDAVGRQRGSGLGGSHDEREQTLNQILVEMDGFETETNVIVIAATNRPDVLDPALLRPGRFDRQVIIDQPDIKDRQAILNVHLQGKPTGKDVNIRLVAERTPGFSGADLANLVNEAAILAARRNKKQVEQSEFLEAIEKVMLGPERKSRVFSRREKDVAAYHEGGHALVAGMLPYADPVHKISIISRGRAAGYTLKLPLEDKHLHSRNEFLADLAVAMGGYVAEQQVFGDITTGASNDLQVASNLARKLVMDYGMSKKLGPITFGDRQEMIFLGREISEQRNYSEKIAIKIDEEIARLLAEAQKTAASILKKYRAKLDELAAVLIKQETIEQDEFVRLIKPIGPPLKRQHGPDELAAPVSVKAAAAG</sequence>
<comment type="subcellular location">
    <subcellularLocation>
        <location evidence="15">Cell membrane</location>
        <topology evidence="15">Multi-pass membrane protein</topology>
        <orientation evidence="15">Cytoplasmic side</orientation>
    </subcellularLocation>
    <subcellularLocation>
        <location evidence="1">Membrane</location>
    </subcellularLocation>
</comment>
<keyword evidence="13 15" id="KW-0472">Membrane</keyword>
<dbReference type="PROSITE" id="PS00674">
    <property type="entry name" value="AAA"/>
    <property type="match status" value="1"/>
</dbReference>
<accession>A0A1F5P338</accession>
<dbReference type="PANTHER" id="PTHR23076">
    <property type="entry name" value="METALLOPROTEASE M41 FTSH"/>
    <property type="match status" value="1"/>
</dbReference>
<dbReference type="InterPro" id="IPR011546">
    <property type="entry name" value="Pept_M41_FtsH_extracell"/>
</dbReference>
<dbReference type="GO" id="GO:0005886">
    <property type="term" value="C:plasma membrane"/>
    <property type="evidence" value="ECO:0007669"/>
    <property type="project" value="UniProtKB-SubCell"/>
</dbReference>
<dbReference type="CDD" id="cd19501">
    <property type="entry name" value="RecA-like_FtsH"/>
    <property type="match status" value="1"/>
</dbReference>
<dbReference type="HAMAP" id="MF_01458">
    <property type="entry name" value="FtsH"/>
    <property type="match status" value="1"/>
</dbReference>
<keyword evidence="7 15" id="KW-0547">Nucleotide-binding</keyword>
<dbReference type="FunFam" id="1.20.58.760:FF:000001">
    <property type="entry name" value="ATP-dependent zinc metalloprotease FtsH"/>
    <property type="match status" value="1"/>
</dbReference>
<dbReference type="GO" id="GO:0004222">
    <property type="term" value="F:metalloendopeptidase activity"/>
    <property type="evidence" value="ECO:0007669"/>
    <property type="project" value="InterPro"/>
</dbReference>
<dbReference type="GO" id="GO:0016887">
    <property type="term" value="F:ATP hydrolysis activity"/>
    <property type="evidence" value="ECO:0007669"/>
    <property type="project" value="UniProtKB-UniRule"/>
</dbReference>
<keyword evidence="12 15" id="KW-0482">Metalloprotease</keyword>
<name>A0A1F5P338_9BACT</name>
<dbReference type="Pfam" id="PF01434">
    <property type="entry name" value="Peptidase_M41"/>
    <property type="match status" value="1"/>
</dbReference>
<keyword evidence="3 15" id="KW-1003">Cell membrane</keyword>
<dbReference type="InterPro" id="IPR003959">
    <property type="entry name" value="ATPase_AAA_core"/>
</dbReference>
<reference evidence="18 19" key="1">
    <citation type="journal article" date="2016" name="Nat. Commun.">
        <title>Thousands of microbial genomes shed light on interconnected biogeochemical processes in an aquifer system.</title>
        <authorList>
            <person name="Anantharaman K."/>
            <person name="Brown C.T."/>
            <person name="Hug L.A."/>
            <person name="Sharon I."/>
            <person name="Castelle C.J."/>
            <person name="Probst A.J."/>
            <person name="Thomas B.C."/>
            <person name="Singh A."/>
            <person name="Wilkins M.J."/>
            <person name="Karaoz U."/>
            <person name="Brodie E.L."/>
            <person name="Williams K.H."/>
            <person name="Hubbard S.S."/>
            <person name="Banfield J.F."/>
        </authorList>
    </citation>
    <scope>NUCLEOTIDE SEQUENCE [LARGE SCALE GENOMIC DNA]</scope>
</reference>
<dbReference type="PANTHER" id="PTHR23076:SF97">
    <property type="entry name" value="ATP-DEPENDENT ZINC METALLOPROTEASE YME1L1"/>
    <property type="match status" value="1"/>
</dbReference>
<evidence type="ECO:0000256" key="7">
    <source>
        <dbReference type="ARBA" id="ARBA00022741"/>
    </source>
</evidence>
<comment type="caution">
    <text evidence="18">The sequence shown here is derived from an EMBL/GenBank/DDBJ whole genome shotgun (WGS) entry which is preliminary data.</text>
</comment>
<keyword evidence="11 15" id="KW-1133">Transmembrane helix</keyword>
<comment type="caution">
    <text evidence="15">Lacks conserved residue(s) required for the propagation of feature annotation.</text>
</comment>